<name>A0ABN2WX28_9ACTN</name>
<keyword evidence="3" id="KW-1185">Reference proteome</keyword>
<comment type="caution">
    <text evidence="2">The sequence shown here is derived from an EMBL/GenBank/DDBJ whole genome shotgun (WGS) entry which is preliminary data.</text>
</comment>
<dbReference type="Pfam" id="PF05685">
    <property type="entry name" value="Uma2"/>
    <property type="match status" value="1"/>
</dbReference>
<evidence type="ECO:0000313" key="2">
    <source>
        <dbReference type="EMBL" id="GAA2100723.1"/>
    </source>
</evidence>
<evidence type="ECO:0000259" key="1">
    <source>
        <dbReference type="Pfam" id="PF05685"/>
    </source>
</evidence>
<evidence type="ECO:0000313" key="3">
    <source>
        <dbReference type="Proteomes" id="UP001500897"/>
    </source>
</evidence>
<feature type="domain" description="Putative restriction endonuclease" evidence="1">
    <location>
        <begin position="20"/>
        <end position="182"/>
    </location>
</feature>
<keyword evidence="2" id="KW-0378">Hydrolase</keyword>
<dbReference type="PANTHER" id="PTHR35400">
    <property type="entry name" value="SLR1083 PROTEIN"/>
    <property type="match status" value="1"/>
</dbReference>
<dbReference type="InterPro" id="IPR008538">
    <property type="entry name" value="Uma2"/>
</dbReference>
<dbReference type="EMBL" id="BAAANS010000021">
    <property type="protein sequence ID" value="GAA2100723.1"/>
    <property type="molecule type" value="Genomic_DNA"/>
</dbReference>
<dbReference type="Proteomes" id="UP001500897">
    <property type="component" value="Unassembled WGS sequence"/>
</dbReference>
<dbReference type="SUPFAM" id="SSF52980">
    <property type="entry name" value="Restriction endonuclease-like"/>
    <property type="match status" value="1"/>
</dbReference>
<accession>A0ABN2WX28</accession>
<gene>
    <name evidence="2" type="ORF">GCM10009759_33740</name>
</gene>
<proteinExistence type="predicted"/>
<keyword evidence="2" id="KW-0540">Nuclease</keyword>
<sequence length="188" mass="20380">MTAEIYDADVWRSPEDDLLDAFLALDTPQGFKAEIIEGEIIVTPPPNGEHETVIGRIVRQVFRQAAADLDFAPGTGVVVPNGRYIPDGAFSARGAMMSRESWAKPDGLLMVVEVTSGNPVKDRESKRKGYAAAEIPLYLLVDRRAGQVVLYSSPAKDDYTATATVLVGKPLPLPEPFGFELDTGDLFA</sequence>
<dbReference type="PANTHER" id="PTHR35400:SF3">
    <property type="entry name" value="SLL1072 PROTEIN"/>
    <property type="match status" value="1"/>
</dbReference>
<dbReference type="RefSeq" id="WP_344552976.1">
    <property type="nucleotide sequence ID" value="NZ_BAAANS010000021.1"/>
</dbReference>
<protein>
    <submittedName>
        <fullName evidence="2">Uma2 family endonuclease</fullName>
    </submittedName>
</protein>
<dbReference type="InterPro" id="IPR011335">
    <property type="entry name" value="Restrct_endonuc-II-like"/>
</dbReference>
<keyword evidence="2" id="KW-0255">Endonuclease</keyword>
<dbReference type="GO" id="GO:0004519">
    <property type="term" value="F:endonuclease activity"/>
    <property type="evidence" value="ECO:0007669"/>
    <property type="project" value="UniProtKB-KW"/>
</dbReference>
<organism evidence="2 3">
    <name type="scientific">Kitasatospora saccharophila</name>
    <dbReference type="NCBI Taxonomy" id="407973"/>
    <lineage>
        <taxon>Bacteria</taxon>
        <taxon>Bacillati</taxon>
        <taxon>Actinomycetota</taxon>
        <taxon>Actinomycetes</taxon>
        <taxon>Kitasatosporales</taxon>
        <taxon>Streptomycetaceae</taxon>
        <taxon>Kitasatospora</taxon>
    </lineage>
</organism>
<reference evidence="2 3" key="1">
    <citation type="journal article" date="2019" name="Int. J. Syst. Evol. Microbiol.">
        <title>The Global Catalogue of Microorganisms (GCM) 10K type strain sequencing project: providing services to taxonomists for standard genome sequencing and annotation.</title>
        <authorList>
            <consortium name="The Broad Institute Genomics Platform"/>
            <consortium name="The Broad Institute Genome Sequencing Center for Infectious Disease"/>
            <person name="Wu L."/>
            <person name="Ma J."/>
        </authorList>
    </citation>
    <scope>NUCLEOTIDE SEQUENCE [LARGE SCALE GENOMIC DNA]</scope>
    <source>
        <strain evidence="2 3">JCM 14559</strain>
    </source>
</reference>
<dbReference type="InterPro" id="IPR012296">
    <property type="entry name" value="Nuclease_put_TT1808"/>
</dbReference>
<dbReference type="CDD" id="cd06260">
    <property type="entry name" value="DUF820-like"/>
    <property type="match status" value="1"/>
</dbReference>
<dbReference type="Gene3D" id="3.90.1570.10">
    <property type="entry name" value="tt1808, chain A"/>
    <property type="match status" value="1"/>
</dbReference>